<evidence type="ECO:0000313" key="2">
    <source>
        <dbReference type="Proteomes" id="UP001221142"/>
    </source>
</evidence>
<gene>
    <name evidence="1" type="ORF">FB45DRAFT_1104426</name>
</gene>
<proteinExistence type="predicted"/>
<keyword evidence="2" id="KW-1185">Reference proteome</keyword>
<dbReference type="EMBL" id="JARKIF010000021">
    <property type="protein sequence ID" value="KAJ7617211.1"/>
    <property type="molecule type" value="Genomic_DNA"/>
</dbReference>
<protein>
    <submittedName>
        <fullName evidence="1">Uncharacterized protein</fullName>
    </submittedName>
</protein>
<organism evidence="1 2">
    <name type="scientific">Roridomyces roridus</name>
    <dbReference type="NCBI Taxonomy" id="1738132"/>
    <lineage>
        <taxon>Eukaryota</taxon>
        <taxon>Fungi</taxon>
        <taxon>Dikarya</taxon>
        <taxon>Basidiomycota</taxon>
        <taxon>Agaricomycotina</taxon>
        <taxon>Agaricomycetes</taxon>
        <taxon>Agaricomycetidae</taxon>
        <taxon>Agaricales</taxon>
        <taxon>Marasmiineae</taxon>
        <taxon>Mycenaceae</taxon>
        <taxon>Roridomyces</taxon>
    </lineage>
</organism>
<name>A0AAD7BDC4_9AGAR</name>
<dbReference type="AlphaFoldDB" id="A0AAD7BDC4"/>
<evidence type="ECO:0000313" key="1">
    <source>
        <dbReference type="EMBL" id="KAJ7617211.1"/>
    </source>
</evidence>
<accession>A0AAD7BDC4</accession>
<reference evidence="1" key="1">
    <citation type="submission" date="2023-03" db="EMBL/GenBank/DDBJ databases">
        <title>Massive genome expansion in bonnet fungi (Mycena s.s.) driven by repeated elements and novel gene families across ecological guilds.</title>
        <authorList>
            <consortium name="Lawrence Berkeley National Laboratory"/>
            <person name="Harder C.B."/>
            <person name="Miyauchi S."/>
            <person name="Viragh M."/>
            <person name="Kuo A."/>
            <person name="Thoen E."/>
            <person name="Andreopoulos B."/>
            <person name="Lu D."/>
            <person name="Skrede I."/>
            <person name="Drula E."/>
            <person name="Henrissat B."/>
            <person name="Morin E."/>
            <person name="Kohler A."/>
            <person name="Barry K."/>
            <person name="LaButti K."/>
            <person name="Morin E."/>
            <person name="Salamov A."/>
            <person name="Lipzen A."/>
            <person name="Mereny Z."/>
            <person name="Hegedus B."/>
            <person name="Baldrian P."/>
            <person name="Stursova M."/>
            <person name="Weitz H."/>
            <person name="Taylor A."/>
            <person name="Grigoriev I.V."/>
            <person name="Nagy L.G."/>
            <person name="Martin F."/>
            <person name="Kauserud H."/>
        </authorList>
    </citation>
    <scope>NUCLEOTIDE SEQUENCE</scope>
    <source>
        <strain evidence="1">9284</strain>
    </source>
</reference>
<sequence length="275" mass="29964">MELPALADGQQLPVSVRPQLHALMCTTMYRVNYLSQSLFVATHPECRNANRRQPRALPTFVAGLTSDWYRHRGAAITSHGVATGCASYKVAQLFALATYIALVAIQATVTVANPVAKPESGPGCIIIGGGETFELPSFTQLLSEVNQLERIPLGDSSPSETSPLSHPGIQMDETLHIGPPVCSGCYLHESNGRYTPSRVLFTPVNLPNSESSNAHPVGISLKALFEGRRCMEFPNAVVLPTQPLGLFWLNLNACGMQFWAFLIEFNSSEVWDCTY</sequence>
<comment type="caution">
    <text evidence="1">The sequence shown here is derived from an EMBL/GenBank/DDBJ whole genome shotgun (WGS) entry which is preliminary data.</text>
</comment>
<dbReference type="Proteomes" id="UP001221142">
    <property type="component" value="Unassembled WGS sequence"/>
</dbReference>